<proteinExistence type="predicted"/>
<feature type="compositionally biased region" description="Basic and acidic residues" evidence="1">
    <location>
        <begin position="201"/>
        <end position="227"/>
    </location>
</feature>
<organism evidence="2 3">
    <name type="scientific">Bombyx mori</name>
    <name type="common">Silk moth</name>
    <dbReference type="NCBI Taxonomy" id="7091"/>
    <lineage>
        <taxon>Eukaryota</taxon>
        <taxon>Metazoa</taxon>
        <taxon>Ecdysozoa</taxon>
        <taxon>Arthropoda</taxon>
        <taxon>Hexapoda</taxon>
        <taxon>Insecta</taxon>
        <taxon>Pterygota</taxon>
        <taxon>Neoptera</taxon>
        <taxon>Endopterygota</taxon>
        <taxon>Lepidoptera</taxon>
        <taxon>Glossata</taxon>
        <taxon>Ditrysia</taxon>
        <taxon>Bombycoidea</taxon>
        <taxon>Bombycidae</taxon>
        <taxon>Bombycinae</taxon>
        <taxon>Bombyx</taxon>
    </lineage>
</organism>
<dbReference type="AlphaFoldDB" id="A0A8R2LWP6"/>
<reference evidence="3" key="1">
    <citation type="journal article" date="2008" name="Insect Biochem. Mol. Biol.">
        <title>The genome of a lepidopteran model insect, the silkworm Bombyx mori.</title>
        <authorList>
            <consortium name="International Silkworm Genome Consortium"/>
        </authorList>
    </citation>
    <scope>NUCLEOTIDE SEQUENCE [LARGE SCALE GENOMIC DNA]</scope>
    <source>
        <strain evidence="3">p50T</strain>
    </source>
</reference>
<feature type="region of interest" description="Disordered" evidence="1">
    <location>
        <begin position="201"/>
        <end position="232"/>
    </location>
</feature>
<evidence type="ECO:0000313" key="2">
    <source>
        <dbReference type="EnsemblMetazoa" id="XP_037867217.1"/>
    </source>
</evidence>
<protein>
    <submittedName>
        <fullName evidence="2">Uncharacterized protein</fullName>
    </submittedName>
</protein>
<accession>A0A8R2LWP6</accession>
<dbReference type="EnsemblMetazoa" id="XM_038011289.1">
    <property type="protein sequence ID" value="XP_037867217.1"/>
    <property type="gene ID" value="LOC119628564"/>
</dbReference>
<sequence length="245" mass="28771">MTRDDIKELIKKASEGNTLNNRLKIVSHSDLSKSLNSAHNRHGHLNQQNKKFKAIETNDLKKMYLDYNEDQNHDYHTKYKKHLYPGNKFSDQRLTNLPRNPNLYNKSHKRGIINISEKRIMPSTLLKSYTKDNNDYGKKQDKASSLILVLDPVMLQNSKNRNVINSLISRLANLSPGFQKSRNTRDQHNKEFLEYARRFKLSSDEMNNPKDSQEDYKPKRSREDRLAGRTAIPYISHRGDIFERE</sequence>
<keyword evidence="3" id="KW-1185">Reference proteome</keyword>
<name>A0A8R2LWP6_BOMMO</name>
<evidence type="ECO:0000256" key="1">
    <source>
        <dbReference type="SAM" id="MobiDB-lite"/>
    </source>
</evidence>
<dbReference type="Proteomes" id="UP000005204">
    <property type="component" value="Unassembled WGS sequence"/>
</dbReference>
<reference evidence="2" key="2">
    <citation type="submission" date="2022-06" db="UniProtKB">
        <authorList>
            <consortium name="EnsemblMetazoa"/>
        </authorList>
    </citation>
    <scope>IDENTIFICATION</scope>
    <source>
        <strain evidence="2">p50T (Dazao)</strain>
    </source>
</reference>
<evidence type="ECO:0000313" key="3">
    <source>
        <dbReference type="Proteomes" id="UP000005204"/>
    </source>
</evidence>